<evidence type="ECO:0000256" key="12">
    <source>
        <dbReference type="ARBA" id="ARBA00023054"/>
    </source>
</evidence>
<comment type="caution">
    <text evidence="17">The sequence shown here is derived from an EMBL/GenBank/DDBJ whole genome shotgun (WGS) entry which is preliminary data.</text>
</comment>
<comment type="similarity">
    <text evidence="4">Belongs to the disease resistance NB-LRR family.</text>
</comment>
<dbReference type="Gene3D" id="1.10.8.430">
    <property type="entry name" value="Helical domain of apoptotic protease-activating factors"/>
    <property type="match status" value="2"/>
</dbReference>
<evidence type="ECO:0000256" key="3">
    <source>
        <dbReference type="ARBA" id="ARBA00004496"/>
    </source>
</evidence>
<evidence type="ECO:0000256" key="10">
    <source>
        <dbReference type="ARBA" id="ARBA00022821"/>
    </source>
</evidence>
<evidence type="ECO:0000256" key="8">
    <source>
        <dbReference type="ARBA" id="ARBA00022737"/>
    </source>
</evidence>
<gene>
    <name evidence="17" type="ORF">H5410_019486</name>
</gene>
<feature type="domain" description="Disease resistance R13L4/SHOC-2-like LRR" evidence="16">
    <location>
        <begin position="544"/>
        <end position="804"/>
    </location>
</feature>
<dbReference type="Gene3D" id="3.80.10.10">
    <property type="entry name" value="Ribonuclease Inhibitor"/>
    <property type="match status" value="2"/>
</dbReference>
<comment type="subcellular location">
    <subcellularLocation>
        <location evidence="3">Cytoplasm</location>
    </subcellularLocation>
    <subcellularLocation>
        <location evidence="2">Membrane</location>
        <topology evidence="2">Peripheral membrane protein</topology>
    </subcellularLocation>
</comment>
<dbReference type="GO" id="GO:0043531">
    <property type="term" value="F:ADP binding"/>
    <property type="evidence" value="ECO:0007669"/>
    <property type="project" value="InterPro"/>
</dbReference>
<dbReference type="EMBL" id="JACXVP010000004">
    <property type="protein sequence ID" value="KAG5608205.1"/>
    <property type="molecule type" value="Genomic_DNA"/>
</dbReference>
<dbReference type="SUPFAM" id="SSF52058">
    <property type="entry name" value="L domain-like"/>
    <property type="match status" value="2"/>
</dbReference>
<dbReference type="GO" id="GO:0016020">
    <property type="term" value="C:membrane"/>
    <property type="evidence" value="ECO:0007669"/>
    <property type="project" value="UniProtKB-SubCell"/>
</dbReference>
<evidence type="ECO:0000256" key="4">
    <source>
        <dbReference type="ARBA" id="ARBA00008894"/>
    </source>
</evidence>
<reference evidence="17 18" key="1">
    <citation type="submission" date="2020-09" db="EMBL/GenBank/DDBJ databases">
        <title>De no assembly of potato wild relative species, Solanum commersonii.</title>
        <authorList>
            <person name="Cho K."/>
        </authorList>
    </citation>
    <scope>NUCLEOTIDE SEQUENCE [LARGE SCALE GENOMIC DNA]</scope>
    <source>
        <strain evidence="17">LZ3.2</strain>
        <tissue evidence="17">Leaf</tissue>
    </source>
</reference>
<dbReference type="PANTHER" id="PTHR23155:SF1152">
    <property type="entry name" value="AAA+ ATPASE DOMAIN-CONTAINING PROTEIN"/>
    <property type="match status" value="1"/>
</dbReference>
<evidence type="ECO:0000256" key="2">
    <source>
        <dbReference type="ARBA" id="ARBA00004170"/>
    </source>
</evidence>
<evidence type="ECO:0000313" key="18">
    <source>
        <dbReference type="Proteomes" id="UP000824120"/>
    </source>
</evidence>
<dbReference type="Pfam" id="PF23598">
    <property type="entry name" value="LRR_14"/>
    <property type="match status" value="2"/>
</dbReference>
<evidence type="ECO:0008006" key="19">
    <source>
        <dbReference type="Google" id="ProtNLM"/>
    </source>
</evidence>
<keyword evidence="12" id="KW-0175">Coiled coil</keyword>
<dbReference type="InterPro" id="IPR036388">
    <property type="entry name" value="WH-like_DNA-bd_sf"/>
</dbReference>
<dbReference type="InterPro" id="IPR002182">
    <property type="entry name" value="NB-ARC"/>
</dbReference>
<dbReference type="InterPro" id="IPR042197">
    <property type="entry name" value="Apaf_helical"/>
</dbReference>
<keyword evidence="13" id="KW-0472">Membrane</keyword>
<keyword evidence="8" id="KW-0677">Repeat</keyword>
<proteinExistence type="inferred from homology"/>
<dbReference type="InterPro" id="IPR032675">
    <property type="entry name" value="LRR_dom_sf"/>
</dbReference>
<evidence type="ECO:0000256" key="5">
    <source>
        <dbReference type="ARBA" id="ARBA00022490"/>
    </source>
</evidence>
<feature type="domain" description="NB-ARC" evidence="14">
    <location>
        <begin position="1018"/>
        <end position="1183"/>
    </location>
</feature>
<keyword evidence="5" id="KW-0963">Cytoplasm</keyword>
<dbReference type="PANTHER" id="PTHR23155">
    <property type="entry name" value="DISEASE RESISTANCE PROTEIN RP"/>
    <property type="match status" value="1"/>
</dbReference>
<keyword evidence="10" id="KW-0611">Plant defense</keyword>
<dbReference type="FunFam" id="1.10.10.10:FF:000322">
    <property type="entry name" value="Probable disease resistance protein At1g63360"/>
    <property type="match status" value="2"/>
</dbReference>
<feature type="domain" description="Disease resistance protein winged helix" evidence="15">
    <location>
        <begin position="1271"/>
        <end position="1342"/>
    </location>
</feature>
<keyword evidence="11" id="KW-0067">ATP-binding</keyword>
<dbReference type="SUPFAM" id="SSF52540">
    <property type="entry name" value="P-loop containing nucleoside triphosphate hydrolases"/>
    <property type="match status" value="2"/>
</dbReference>
<dbReference type="GO" id="GO:0009626">
    <property type="term" value="P:plant-type hypersensitive response"/>
    <property type="evidence" value="ECO:0007669"/>
    <property type="project" value="UniProtKB-KW"/>
</dbReference>
<evidence type="ECO:0000259" key="15">
    <source>
        <dbReference type="Pfam" id="PF23559"/>
    </source>
</evidence>
<dbReference type="OrthoDB" id="1268501at2759"/>
<dbReference type="Pfam" id="PF00931">
    <property type="entry name" value="NB-ARC"/>
    <property type="match status" value="2"/>
</dbReference>
<dbReference type="Proteomes" id="UP000824120">
    <property type="component" value="Chromosome 4"/>
</dbReference>
<dbReference type="FunFam" id="3.40.50.300:FF:001091">
    <property type="entry name" value="Probable disease resistance protein At1g61300"/>
    <property type="match status" value="2"/>
</dbReference>
<name>A0A9J5Z7I7_SOLCO</name>
<dbReference type="Gene3D" id="1.20.5.4130">
    <property type="match status" value="2"/>
</dbReference>
<evidence type="ECO:0000256" key="6">
    <source>
        <dbReference type="ARBA" id="ARBA00022614"/>
    </source>
</evidence>
<evidence type="ECO:0000256" key="9">
    <source>
        <dbReference type="ARBA" id="ARBA00022741"/>
    </source>
</evidence>
<dbReference type="Gene3D" id="1.10.10.10">
    <property type="entry name" value="Winged helix-like DNA-binding domain superfamily/Winged helix DNA-binding domain"/>
    <property type="match status" value="2"/>
</dbReference>
<dbReference type="InterPro" id="IPR055414">
    <property type="entry name" value="LRR_R13L4/SHOC2-like"/>
</dbReference>
<dbReference type="InterPro" id="IPR058922">
    <property type="entry name" value="WHD_DRP"/>
</dbReference>
<evidence type="ECO:0000259" key="16">
    <source>
        <dbReference type="Pfam" id="PF23598"/>
    </source>
</evidence>
<evidence type="ECO:0000256" key="1">
    <source>
        <dbReference type="ARBA" id="ARBA00002074"/>
    </source>
</evidence>
<dbReference type="Gene3D" id="3.40.50.300">
    <property type="entry name" value="P-loop containing nucleotide triphosphate hydrolases"/>
    <property type="match status" value="2"/>
</dbReference>
<dbReference type="PRINTS" id="PR00364">
    <property type="entry name" value="DISEASERSIST"/>
</dbReference>
<feature type="domain" description="Disease resistance protein winged helix" evidence="15">
    <location>
        <begin position="402"/>
        <end position="473"/>
    </location>
</feature>
<keyword evidence="7" id="KW-0381">Hypersensitive response</keyword>
<dbReference type="GO" id="GO:0051607">
    <property type="term" value="P:defense response to virus"/>
    <property type="evidence" value="ECO:0007669"/>
    <property type="project" value="UniProtKB-ARBA"/>
</dbReference>
<keyword evidence="6" id="KW-0433">Leucine-rich repeat</keyword>
<protein>
    <recommendedName>
        <fullName evidence="19">NB-ARC domain-containing protein</fullName>
    </recommendedName>
</protein>
<dbReference type="InterPro" id="IPR044974">
    <property type="entry name" value="Disease_R_plants"/>
</dbReference>
<sequence length="1811" mass="208891">MEAYTAVISLLTTLDQPNISELFRDHSTEMLDSLRATAEHFQVVLENTSNEKIKSFEEDIRVVVSEAEDVVESWTFGILQHHDMLPVLEKMATTKKQVMELLSHDADQILELTADSLIGASSMSDPMLSDHLKDDIVQGLDGDLEIIDKRLRGPTSYLDIVTISGMGGIGKTTLAKKAYDHLPIRYHFDIFVWVTISQEFRYRNVLLEALHCISKQRVIVNTKPYDEMNDRELADLVQKSLKGPRYLVVVDDIWSRDVWDSISQIFPNRNNGSRVLLTTRETDVAIYANTSSPHKMNLLDLDNSWKLLRDKVFGLEHDHPPELEEIGKKIAEKCQGLPLIISVIAGHLSKTVPKTLESWKYVAKTLSEIIASHPNKCLGVLGLSYHHLPNRLKPCFLSMGDFPEDFQVDTRRLIQLWIAEGFIRASAGSRESLEEVAEHYLEDLISRNLIMARKKRFNGEVKVCGIHDLLREFCLIEAEMTKFMHVVRTPLSPAQKPNFRRFSIQKYIHDGHKLLPPVARSIYCFSSLDLPFESRIQLLHNDKMHGYFSSFNHLRVLVIFSTLLASFPLVIKKLFHLRYLQVGYSGNTPESISELQNLQTLIFDEYSSDTTLPPKIWMMKNLRYIRLRGTGYLPSPRIDNNPVTGMPNLEEFFGLCYSSCTNEVFSSIPNLKRLTVQAPFRVGDNIPLLDMSMSSLTKLETFKLYWEGYLEDPIKLFVFPESLRRVSLTRCCEFIWEEISSTFIMLPHLEELKLKHCVAEDNVWRLSDKDIFKSLKLLLLSRPNLRSWKASSENFPNLKRLVLKKCNYLKKIPTDFVEICTLESIELHDCSITAKDSVRKIEQEREDRGYNILKVYIHNSHTYTAVISLLQTLDQPNISELFHDHSTEMLDSLRATAEYFQDVLENTSNEKIKSFEEDIRVVVSEAEDVVEMKISEIIKEESWTFGILQHHDMLPVVEKLDTTKKQVMELLSHDADQILELTADSLIGASSMSDPMLSDHVKDDIVQGLDGDLEIIDKRLRGPTSYLDIVTISGMGGIGKTTLAKKAYDHLPIRYHFDIFVWVTISQEFRYRNVLLEALHCISKQRVIVNIKDYDKMNDSELADLVQKSLKGPRYLVVVDDIWSRDVWDSISQIFPNRNNGSRVLLTTRETDVAIYANTSSPHKMNLLDLDNSWKLLRDKVFGLEHDHPPELEEIGKKIAEKCQGLPLIISVIAGHLSKTVPKTLESWKYVAKTLSEIIASHPNKCLGVLGLSYHHLPNRLKPCFLSMGDFPEDFQVDTWRLIQLWIAEGFIRTSSGSRESLEEVAKHYLEDLISRNLIMARKKRFNGEVKACGIHDLLREFCLIEAEMTKFMHVVRTPLSPAQKPNFRRFSIQKYIKDAYNLLPAVARSIYCFSYLDLPYQPRIMVFSILPIYGHDPIIHGFFSCFNHLRVLAIFPVLFGSFPLVITKLFHLRYLEVGCFGNIPESISELLNLQTLISSGDPYYQITLPRKIWMMKNLKYISLGGFTYLPSPRIYKNLMTGMPNLEKFFSLCYSSCTNEVFSSIPNLKILTISASFTVKANIPYRLLDMSSLRKLQALKISWDHHLEYPFKRFVFPTSLRRLTLTSRCEFIWEEISSTFIMLPHLEELKLKHCRAEDDIWRLTDKDIFKSLKLLLLSYPNLKCWEASSDNFPYLKRLVLKNCYLLQEIPTDFGEICTLESIELHDCTTTAEDSVRNIEQEQEDMGNNILKQFEAYFEGSSNAIFRIQNRAVHILFSYSDHFLHGVELESLEVLKLKENAFMGETWKLEVVDFIKLQILWIKRAELETWKA</sequence>
<evidence type="ECO:0000256" key="7">
    <source>
        <dbReference type="ARBA" id="ARBA00022667"/>
    </source>
</evidence>
<feature type="domain" description="Disease resistance R13L4/SHOC-2-like LRR" evidence="16">
    <location>
        <begin position="1424"/>
        <end position="1683"/>
    </location>
</feature>
<dbReference type="Pfam" id="PF23559">
    <property type="entry name" value="WHD_DRP"/>
    <property type="match status" value="2"/>
</dbReference>
<organism evidence="17 18">
    <name type="scientific">Solanum commersonii</name>
    <name type="common">Commerson's wild potato</name>
    <name type="synonym">Commerson's nightshade</name>
    <dbReference type="NCBI Taxonomy" id="4109"/>
    <lineage>
        <taxon>Eukaryota</taxon>
        <taxon>Viridiplantae</taxon>
        <taxon>Streptophyta</taxon>
        <taxon>Embryophyta</taxon>
        <taxon>Tracheophyta</taxon>
        <taxon>Spermatophyta</taxon>
        <taxon>Magnoliopsida</taxon>
        <taxon>eudicotyledons</taxon>
        <taxon>Gunneridae</taxon>
        <taxon>Pentapetalae</taxon>
        <taxon>asterids</taxon>
        <taxon>lamiids</taxon>
        <taxon>Solanales</taxon>
        <taxon>Solanaceae</taxon>
        <taxon>Solanoideae</taxon>
        <taxon>Solaneae</taxon>
        <taxon>Solanum</taxon>
    </lineage>
</organism>
<dbReference type="GO" id="GO:0005737">
    <property type="term" value="C:cytoplasm"/>
    <property type="evidence" value="ECO:0007669"/>
    <property type="project" value="UniProtKB-SubCell"/>
</dbReference>
<evidence type="ECO:0000256" key="13">
    <source>
        <dbReference type="ARBA" id="ARBA00023136"/>
    </source>
</evidence>
<comment type="function">
    <text evidence="1">Confers resistance to late blight (Phytophthora infestans) races carrying the avirulence gene Avr1. Resistance proteins guard the plant against pathogens that contain an appropriate avirulence protein via an indirect interaction with this avirulence protein. That triggers a defense system including the hypersensitive response, which restricts the pathogen growth.</text>
</comment>
<keyword evidence="9" id="KW-0547">Nucleotide-binding</keyword>
<keyword evidence="18" id="KW-1185">Reference proteome</keyword>
<evidence type="ECO:0000259" key="14">
    <source>
        <dbReference type="Pfam" id="PF00931"/>
    </source>
</evidence>
<dbReference type="InterPro" id="IPR027417">
    <property type="entry name" value="P-loop_NTPase"/>
</dbReference>
<accession>A0A9J5Z7I7</accession>
<evidence type="ECO:0000313" key="17">
    <source>
        <dbReference type="EMBL" id="KAG5608205.1"/>
    </source>
</evidence>
<dbReference type="GO" id="GO:0005524">
    <property type="term" value="F:ATP binding"/>
    <property type="evidence" value="ECO:0007669"/>
    <property type="project" value="UniProtKB-KW"/>
</dbReference>
<evidence type="ECO:0000256" key="11">
    <source>
        <dbReference type="ARBA" id="ARBA00022840"/>
    </source>
</evidence>
<feature type="domain" description="NB-ARC" evidence="14">
    <location>
        <begin position="149"/>
        <end position="314"/>
    </location>
</feature>